<dbReference type="RefSeq" id="WP_246596158.1">
    <property type="nucleotide sequence ID" value="NZ_AP023440.1"/>
</dbReference>
<dbReference type="Pfam" id="PF00005">
    <property type="entry name" value="ABC_tran"/>
    <property type="match status" value="2"/>
</dbReference>
<dbReference type="NCBIfam" id="NF007739">
    <property type="entry name" value="PRK10419.1"/>
    <property type="match status" value="2"/>
</dbReference>
<keyword evidence="3" id="KW-0813">Transport</keyword>
<keyword evidence="7" id="KW-0472">Membrane</keyword>
<dbReference type="FunFam" id="3.40.50.300:FF:000016">
    <property type="entry name" value="Oligopeptide ABC transporter ATP-binding component"/>
    <property type="match status" value="1"/>
</dbReference>
<dbReference type="PANTHER" id="PTHR43297">
    <property type="entry name" value="OLIGOPEPTIDE TRANSPORT ATP-BINDING PROTEIN APPD"/>
    <property type="match status" value="1"/>
</dbReference>
<dbReference type="PANTHER" id="PTHR43297:SF2">
    <property type="entry name" value="DIPEPTIDE TRANSPORT ATP-BINDING PROTEIN DPPD"/>
    <property type="match status" value="1"/>
</dbReference>
<evidence type="ECO:0000256" key="3">
    <source>
        <dbReference type="ARBA" id="ARBA00022448"/>
    </source>
</evidence>
<dbReference type="EMBL" id="AP023440">
    <property type="protein sequence ID" value="BCL26922.1"/>
    <property type="molecule type" value="Genomic_DNA"/>
</dbReference>
<dbReference type="PROSITE" id="PS50893">
    <property type="entry name" value="ABC_TRANSPORTER_2"/>
    <property type="match status" value="2"/>
</dbReference>
<evidence type="ECO:0000313" key="11">
    <source>
        <dbReference type="Proteomes" id="UP000516444"/>
    </source>
</evidence>
<evidence type="ECO:0000259" key="9">
    <source>
        <dbReference type="PROSITE" id="PS50893"/>
    </source>
</evidence>
<dbReference type="Proteomes" id="UP000516444">
    <property type="component" value="Chromosome"/>
</dbReference>
<feature type="domain" description="ABC transporter" evidence="9">
    <location>
        <begin position="17"/>
        <end position="266"/>
    </location>
</feature>
<dbReference type="KEGG" id="sgm:GCM10017557_17810"/>
<dbReference type="GO" id="GO:0005524">
    <property type="term" value="F:ATP binding"/>
    <property type="evidence" value="ECO:0007669"/>
    <property type="project" value="UniProtKB-KW"/>
</dbReference>
<reference evidence="10 11" key="1">
    <citation type="journal article" date="2014" name="Int. J. Syst. Evol. Microbiol.">
        <title>Complete genome sequence of Corynebacterium casei LMG S-19264T (=DSM 44701T), isolated from a smear-ripened cheese.</title>
        <authorList>
            <consortium name="US DOE Joint Genome Institute (JGI-PGF)"/>
            <person name="Walter F."/>
            <person name="Albersmeier A."/>
            <person name="Kalinowski J."/>
            <person name="Ruckert C."/>
        </authorList>
    </citation>
    <scope>NUCLEOTIDE SEQUENCE [LARGE SCALE GENOMIC DNA]</scope>
    <source>
        <strain evidence="10 11">JCM 4677</strain>
    </source>
</reference>
<dbReference type="InterPro" id="IPR003593">
    <property type="entry name" value="AAA+_ATPase"/>
</dbReference>
<dbReference type="AlphaFoldDB" id="A0A7G1NW93"/>
<dbReference type="GO" id="GO:0016887">
    <property type="term" value="F:ATP hydrolysis activity"/>
    <property type="evidence" value="ECO:0007669"/>
    <property type="project" value="InterPro"/>
</dbReference>
<dbReference type="GO" id="GO:0015833">
    <property type="term" value="P:peptide transport"/>
    <property type="evidence" value="ECO:0007669"/>
    <property type="project" value="InterPro"/>
</dbReference>
<dbReference type="Pfam" id="PF08352">
    <property type="entry name" value="oligo_HPY"/>
    <property type="match status" value="2"/>
</dbReference>
<evidence type="ECO:0000256" key="2">
    <source>
        <dbReference type="ARBA" id="ARBA00005417"/>
    </source>
</evidence>
<dbReference type="InterPro" id="IPR003439">
    <property type="entry name" value="ABC_transporter-like_ATP-bd"/>
</dbReference>
<dbReference type="SMART" id="SM00382">
    <property type="entry name" value="AAA"/>
    <property type="match status" value="2"/>
</dbReference>
<dbReference type="PROSITE" id="PS00211">
    <property type="entry name" value="ABC_TRANSPORTER_1"/>
    <property type="match status" value="2"/>
</dbReference>
<dbReference type="GO" id="GO:0005886">
    <property type="term" value="C:plasma membrane"/>
    <property type="evidence" value="ECO:0007669"/>
    <property type="project" value="UniProtKB-SubCell"/>
</dbReference>
<sequence length="707" mass="71884">MTNDRDGDRDGGGVGILEVADLGVTFSTETGDVPAVRGVSLRVRPGETLALVGESGSGKSTVALAAMGLLPGNARASGRISVDGTDVVGATETKLSGLRGHTVSMVFQEPATALDPLTRVGAQIAEVVRNHRPLSAKEAAREAVALLRRVGIPDAERRASAYPFQLSGGQRQRVVIAMAIANAPSLLIADEPTTALDVTVQAEILDLLRGLTADSGTAVLLVTHNMGVVADFADRVAVMLEGEIVETGPVEAVLLRPTHEYTRRLLEAVPRLAVAEPRTGAGTGAGTGGAPASTPTPTESGAETGAETGTDAGTGTEAGTDAGTGTEADARARADAGAGTGAEAVAAGGGGVRSGVAVGGGGEGRAGREADPAVKVAGRSVDAARPIAPPVALAGRAAAGASADSPADGTAGAPADTPVVDLRDVSVRFGRGRRGVEALQGVSFTVRAGETLGLVGESGSGKSTAARVALGLVRPTSGAVSLFGTDLGRARGRGRRALLAGVGVVLQDPVASLDARMSVAECVAEPLRVHRRGMPTAERRARVADVLERVRLSRELASRGPRELSGGQRQRVSLARALVLEPRLLVADEPTSALDVSVQRTVLDVIAELQAELGFACLFVSHDLAVVQRFAQHVVVLRAGRVEERGTTATTLTHPETEYTRGLIAAVPVPDPVLQRTRRTQRQAALTTAAAAAATAAAVVVGTESRA</sequence>
<keyword evidence="4" id="KW-1003">Cell membrane</keyword>
<dbReference type="InterPro" id="IPR013563">
    <property type="entry name" value="Oligopep_ABC_C"/>
</dbReference>
<dbReference type="InterPro" id="IPR027417">
    <property type="entry name" value="P-loop_NTPase"/>
</dbReference>
<evidence type="ECO:0000256" key="7">
    <source>
        <dbReference type="ARBA" id="ARBA00023136"/>
    </source>
</evidence>
<proteinExistence type="inferred from homology"/>
<evidence type="ECO:0000256" key="8">
    <source>
        <dbReference type="SAM" id="MobiDB-lite"/>
    </source>
</evidence>
<gene>
    <name evidence="10" type="ORF">GCM10017557_17810</name>
</gene>
<keyword evidence="6" id="KW-0067">ATP-binding</keyword>
<comment type="subcellular location">
    <subcellularLocation>
        <location evidence="1">Cell membrane</location>
        <topology evidence="1">Peripheral membrane protein</topology>
    </subcellularLocation>
</comment>
<evidence type="ECO:0000256" key="4">
    <source>
        <dbReference type="ARBA" id="ARBA00022475"/>
    </source>
</evidence>
<evidence type="ECO:0000256" key="6">
    <source>
        <dbReference type="ARBA" id="ARBA00022840"/>
    </source>
</evidence>
<accession>A0A7G1NW93</accession>
<comment type="similarity">
    <text evidence="2">Belongs to the ABC transporter superfamily.</text>
</comment>
<evidence type="ECO:0000256" key="1">
    <source>
        <dbReference type="ARBA" id="ARBA00004202"/>
    </source>
</evidence>
<dbReference type="CDD" id="cd03257">
    <property type="entry name" value="ABC_NikE_OppD_transporters"/>
    <property type="match status" value="2"/>
</dbReference>
<feature type="region of interest" description="Disordered" evidence="8">
    <location>
        <begin position="276"/>
        <end position="336"/>
    </location>
</feature>
<dbReference type="Gene3D" id="3.40.50.300">
    <property type="entry name" value="P-loop containing nucleotide triphosphate hydrolases"/>
    <property type="match status" value="2"/>
</dbReference>
<feature type="domain" description="ABC transporter" evidence="9">
    <location>
        <begin position="420"/>
        <end position="664"/>
    </location>
</feature>
<dbReference type="SUPFAM" id="SSF52540">
    <property type="entry name" value="P-loop containing nucleoside triphosphate hydrolases"/>
    <property type="match status" value="2"/>
</dbReference>
<name>A0A7G1NW93_9ACTN</name>
<keyword evidence="11" id="KW-1185">Reference proteome</keyword>
<keyword evidence="5" id="KW-0547">Nucleotide-binding</keyword>
<dbReference type="InterPro" id="IPR017871">
    <property type="entry name" value="ABC_transporter-like_CS"/>
</dbReference>
<evidence type="ECO:0000313" key="10">
    <source>
        <dbReference type="EMBL" id="BCL26922.1"/>
    </source>
</evidence>
<organism evidence="10 11">
    <name type="scientific">Streptomyces aurantiacus</name>
    <dbReference type="NCBI Taxonomy" id="47760"/>
    <lineage>
        <taxon>Bacteria</taxon>
        <taxon>Bacillati</taxon>
        <taxon>Actinomycetota</taxon>
        <taxon>Actinomycetes</taxon>
        <taxon>Kitasatosporales</taxon>
        <taxon>Streptomycetaceae</taxon>
        <taxon>Streptomyces</taxon>
        <taxon>Streptomyces aurantiacus group</taxon>
    </lineage>
</organism>
<evidence type="ECO:0000256" key="5">
    <source>
        <dbReference type="ARBA" id="ARBA00022741"/>
    </source>
</evidence>
<dbReference type="InterPro" id="IPR050388">
    <property type="entry name" value="ABC_Ni/Peptide_Import"/>
</dbReference>
<protein>
    <recommendedName>
        <fullName evidence="9">ABC transporter domain-containing protein</fullName>
    </recommendedName>
</protein>
<dbReference type="NCBIfam" id="NF008453">
    <property type="entry name" value="PRK11308.1"/>
    <property type="match status" value="2"/>
</dbReference>
<feature type="compositionally biased region" description="Low complexity" evidence="8">
    <location>
        <begin position="290"/>
        <end position="327"/>
    </location>
</feature>